<protein>
    <submittedName>
        <fullName evidence="1">Uncharacterized protein</fullName>
    </submittedName>
</protein>
<dbReference type="EMBL" id="BPLR01005611">
    <property type="protein sequence ID" value="GIY03676.1"/>
    <property type="molecule type" value="Genomic_DNA"/>
</dbReference>
<dbReference type="AlphaFoldDB" id="A0AAV4Q3J6"/>
<accession>A0AAV4Q3J6</accession>
<evidence type="ECO:0000313" key="1">
    <source>
        <dbReference type="EMBL" id="GIY03676.1"/>
    </source>
</evidence>
<proteinExistence type="predicted"/>
<name>A0AAV4Q3J6_CAEEX</name>
<gene>
    <name evidence="1" type="ORF">CEXT_26201</name>
</gene>
<keyword evidence="2" id="KW-1185">Reference proteome</keyword>
<organism evidence="1 2">
    <name type="scientific">Caerostris extrusa</name>
    <name type="common">Bark spider</name>
    <name type="synonym">Caerostris bankana</name>
    <dbReference type="NCBI Taxonomy" id="172846"/>
    <lineage>
        <taxon>Eukaryota</taxon>
        <taxon>Metazoa</taxon>
        <taxon>Ecdysozoa</taxon>
        <taxon>Arthropoda</taxon>
        <taxon>Chelicerata</taxon>
        <taxon>Arachnida</taxon>
        <taxon>Araneae</taxon>
        <taxon>Araneomorphae</taxon>
        <taxon>Entelegynae</taxon>
        <taxon>Araneoidea</taxon>
        <taxon>Araneidae</taxon>
        <taxon>Caerostris</taxon>
    </lineage>
</organism>
<reference evidence="1 2" key="1">
    <citation type="submission" date="2021-06" db="EMBL/GenBank/DDBJ databases">
        <title>Caerostris extrusa draft genome.</title>
        <authorList>
            <person name="Kono N."/>
            <person name="Arakawa K."/>
        </authorList>
    </citation>
    <scope>NUCLEOTIDE SEQUENCE [LARGE SCALE GENOMIC DNA]</scope>
</reference>
<evidence type="ECO:0000313" key="2">
    <source>
        <dbReference type="Proteomes" id="UP001054945"/>
    </source>
</evidence>
<dbReference type="Proteomes" id="UP001054945">
    <property type="component" value="Unassembled WGS sequence"/>
</dbReference>
<comment type="caution">
    <text evidence="1">The sequence shown here is derived from an EMBL/GenBank/DDBJ whole genome shotgun (WGS) entry which is preliminary data.</text>
</comment>
<sequence length="78" mass="8829">MIKQSKCEELGIPITIIGCGLEETVPDKVRDTQSSTLMISWGVNESICHELIMGYISRDSKYFHKSETLIIMLRGIIK</sequence>